<keyword evidence="1" id="KW-1185">Reference proteome</keyword>
<evidence type="ECO:0000313" key="2">
    <source>
        <dbReference type="RefSeq" id="XP_030981251.1"/>
    </source>
</evidence>
<accession>A0A6P8B1Z9</accession>
<reference evidence="2" key="2">
    <citation type="submission" date="2019-10" db="EMBL/GenBank/DDBJ databases">
        <authorList>
            <consortium name="NCBI Genome Project"/>
        </authorList>
    </citation>
    <scope>NUCLEOTIDE SEQUENCE</scope>
    <source>
        <strain evidence="2">NI907</strain>
    </source>
</reference>
<dbReference type="Proteomes" id="UP000515153">
    <property type="component" value="Unplaced"/>
</dbReference>
<dbReference type="KEGG" id="pgri:PgNI_07740"/>
<name>A0A6P8B1Z9_PYRGI</name>
<gene>
    <name evidence="2" type="ORF">PgNI_07740</name>
</gene>
<evidence type="ECO:0000313" key="1">
    <source>
        <dbReference type="Proteomes" id="UP000515153"/>
    </source>
</evidence>
<sequence length="124" mass="14049">MPGSKQRFTLISMKKKDWPYSCGSLAKRCLTVYGWMTLLAPLTHHQSIARLVDTNTDFKSCKSPLTEVQIKPQVTSLPTVVRFSDSILSLWLPRLKGEEKGLTVPSLAWPFCFSRSERHGQVPE</sequence>
<protein>
    <submittedName>
        <fullName evidence="2">Uncharacterized protein</fullName>
    </submittedName>
</protein>
<reference evidence="2" key="1">
    <citation type="journal article" date="2019" name="Mol. Biol. Evol.">
        <title>Blast fungal genomes show frequent chromosomal changes, gene gains and losses, and effector gene turnover.</title>
        <authorList>
            <person name="Gomez Luciano L.B."/>
            <person name="Jason Tsai I."/>
            <person name="Chuma I."/>
            <person name="Tosa Y."/>
            <person name="Chen Y.H."/>
            <person name="Li J.Y."/>
            <person name="Li M.Y."/>
            <person name="Jade Lu M.Y."/>
            <person name="Nakayashiki H."/>
            <person name="Li W.H."/>
        </authorList>
    </citation>
    <scope>NUCLEOTIDE SEQUENCE</scope>
    <source>
        <strain evidence="2">NI907</strain>
    </source>
</reference>
<dbReference type="AlphaFoldDB" id="A0A6P8B1Z9"/>
<reference evidence="2" key="3">
    <citation type="submission" date="2025-08" db="UniProtKB">
        <authorList>
            <consortium name="RefSeq"/>
        </authorList>
    </citation>
    <scope>IDENTIFICATION</scope>
    <source>
        <strain evidence="2">NI907</strain>
    </source>
</reference>
<dbReference type="GeneID" id="41962659"/>
<proteinExistence type="predicted"/>
<dbReference type="RefSeq" id="XP_030981251.1">
    <property type="nucleotide sequence ID" value="XM_031127750.1"/>
</dbReference>
<organism evidence="1 2">
    <name type="scientific">Pyricularia grisea</name>
    <name type="common">Crabgrass-specific blast fungus</name>
    <name type="synonym">Magnaporthe grisea</name>
    <dbReference type="NCBI Taxonomy" id="148305"/>
    <lineage>
        <taxon>Eukaryota</taxon>
        <taxon>Fungi</taxon>
        <taxon>Dikarya</taxon>
        <taxon>Ascomycota</taxon>
        <taxon>Pezizomycotina</taxon>
        <taxon>Sordariomycetes</taxon>
        <taxon>Sordariomycetidae</taxon>
        <taxon>Magnaporthales</taxon>
        <taxon>Pyriculariaceae</taxon>
        <taxon>Pyricularia</taxon>
    </lineage>
</organism>